<proteinExistence type="predicted"/>
<dbReference type="STRING" id="1688.BCUN_1418"/>
<dbReference type="AlphaFoldDB" id="A0A087ANA4"/>
<dbReference type="InterPro" id="IPR012336">
    <property type="entry name" value="Thioredoxin-like_fold"/>
</dbReference>
<accession>A0A087ANA4</accession>
<dbReference type="InterPro" id="IPR036249">
    <property type="entry name" value="Thioredoxin-like_sf"/>
</dbReference>
<evidence type="ECO:0000313" key="5">
    <source>
        <dbReference type="Proteomes" id="UP000029067"/>
    </source>
</evidence>
<dbReference type="eggNOG" id="COG1651">
    <property type="taxonomic scope" value="Bacteria"/>
</dbReference>
<dbReference type="SUPFAM" id="SSF52833">
    <property type="entry name" value="Thioredoxin-like"/>
    <property type="match status" value="1"/>
</dbReference>
<dbReference type="Gene3D" id="3.40.30.10">
    <property type="entry name" value="Glutaredoxin"/>
    <property type="match status" value="1"/>
</dbReference>
<comment type="caution">
    <text evidence="4">The sequence shown here is derived from an EMBL/GenBank/DDBJ whole genome shotgun (WGS) entry which is preliminary data.</text>
</comment>
<feature type="region of interest" description="Disordered" evidence="1">
    <location>
        <begin position="1"/>
        <end position="30"/>
    </location>
</feature>
<evidence type="ECO:0000313" key="4">
    <source>
        <dbReference type="EMBL" id="KFI60254.1"/>
    </source>
</evidence>
<dbReference type="OrthoDB" id="117402at2"/>
<dbReference type="Pfam" id="PF13462">
    <property type="entry name" value="Thioredoxin_4"/>
    <property type="match status" value="1"/>
</dbReference>
<dbReference type="RefSeq" id="WP_033516932.1">
    <property type="nucleotide sequence ID" value="NZ_JGYV01000021.1"/>
</dbReference>
<name>A0A087ANA4_9BIFI</name>
<evidence type="ECO:0000256" key="2">
    <source>
        <dbReference type="SAM" id="Phobius"/>
    </source>
</evidence>
<reference evidence="4 5" key="1">
    <citation type="submission" date="2014-03" db="EMBL/GenBank/DDBJ databases">
        <title>Genomics of Bifidobacteria.</title>
        <authorList>
            <person name="Ventura M."/>
            <person name="Milani C."/>
            <person name="Lugli G.A."/>
        </authorList>
    </citation>
    <scope>NUCLEOTIDE SEQUENCE [LARGE SCALE GENOMIC DNA]</scope>
    <source>
        <strain evidence="4 5">LMG 10738</strain>
    </source>
</reference>
<feature type="domain" description="Thioredoxin-like fold" evidence="3">
    <location>
        <begin position="112"/>
        <end position="271"/>
    </location>
</feature>
<sequence length="321" mass="35217">MAAKNNQERRAARQAEREEMERRREAQRAKDRRHQTIIGVVVVAVVAVLVVIAGIAVYRSLHPQAQAQDPAVTQSAQAALQDDSVKPARADEQGGVLISKDGYGKAVKGVPTVGIYMDFMCPGCGQLHRDLDQTLVELVDAGQINLELYLMAFMDSYSTDEYSSRVANAAVYILEHDDDPHHLMSFLERMFSEDVQPEEGNYEATAVSDEEIVEQAKAAGVAEDVADSAITRNYDQWLYALNSYTIGREELRGGKESMSTPTVTINGYYWDRANVMAQQHLDSRQALLEAIGLKDDEVGVAGKLPSIGADGKPLVGDVSTK</sequence>
<keyword evidence="2" id="KW-0472">Membrane</keyword>
<dbReference type="Proteomes" id="UP000029067">
    <property type="component" value="Unassembled WGS sequence"/>
</dbReference>
<organism evidence="4 5">
    <name type="scientific">Bifidobacterium cuniculi</name>
    <dbReference type="NCBI Taxonomy" id="1688"/>
    <lineage>
        <taxon>Bacteria</taxon>
        <taxon>Bacillati</taxon>
        <taxon>Actinomycetota</taxon>
        <taxon>Actinomycetes</taxon>
        <taxon>Bifidobacteriales</taxon>
        <taxon>Bifidobacteriaceae</taxon>
        <taxon>Bifidobacterium</taxon>
    </lineage>
</organism>
<feature type="transmembrane region" description="Helical" evidence="2">
    <location>
        <begin position="37"/>
        <end position="58"/>
    </location>
</feature>
<keyword evidence="5" id="KW-1185">Reference proteome</keyword>
<keyword evidence="2" id="KW-1133">Transmembrane helix</keyword>
<protein>
    <submittedName>
        <fullName evidence="4">DSBA oxidoreductase</fullName>
    </submittedName>
</protein>
<gene>
    <name evidence="4" type="ORF">BCUN_1418</name>
</gene>
<feature type="compositionally biased region" description="Basic and acidic residues" evidence="1">
    <location>
        <begin position="1"/>
        <end position="29"/>
    </location>
</feature>
<keyword evidence="2" id="KW-0812">Transmembrane</keyword>
<dbReference type="EMBL" id="JGYV01000021">
    <property type="protein sequence ID" value="KFI60254.1"/>
    <property type="molecule type" value="Genomic_DNA"/>
</dbReference>
<evidence type="ECO:0000259" key="3">
    <source>
        <dbReference type="Pfam" id="PF13462"/>
    </source>
</evidence>
<evidence type="ECO:0000256" key="1">
    <source>
        <dbReference type="SAM" id="MobiDB-lite"/>
    </source>
</evidence>